<dbReference type="Pfam" id="PF17853">
    <property type="entry name" value="GGDEF_2"/>
    <property type="match status" value="1"/>
</dbReference>
<keyword evidence="6" id="KW-0238">DNA-binding</keyword>
<dbReference type="Proteomes" id="UP000564644">
    <property type="component" value="Unassembled WGS sequence"/>
</dbReference>
<dbReference type="CDD" id="cd17536">
    <property type="entry name" value="REC_YesN-like"/>
    <property type="match status" value="1"/>
</dbReference>
<evidence type="ECO:0000256" key="1">
    <source>
        <dbReference type="ARBA" id="ARBA00004496"/>
    </source>
</evidence>
<dbReference type="InterPro" id="IPR001789">
    <property type="entry name" value="Sig_transdc_resp-reg_receiver"/>
</dbReference>
<evidence type="ECO:0000313" key="11">
    <source>
        <dbReference type="EMBL" id="MBB6730935.1"/>
    </source>
</evidence>
<feature type="domain" description="Response regulatory" evidence="10">
    <location>
        <begin position="5"/>
        <end position="122"/>
    </location>
</feature>
<dbReference type="PROSITE" id="PS50110">
    <property type="entry name" value="RESPONSE_REGULATORY"/>
    <property type="match status" value="1"/>
</dbReference>
<dbReference type="GO" id="GO:0003700">
    <property type="term" value="F:DNA-binding transcription factor activity"/>
    <property type="evidence" value="ECO:0007669"/>
    <property type="project" value="InterPro"/>
</dbReference>
<comment type="caution">
    <text evidence="11">The sequence shown here is derived from an EMBL/GenBank/DDBJ whole genome shotgun (WGS) entry which is preliminary data.</text>
</comment>
<dbReference type="PANTHER" id="PTHR42713:SF3">
    <property type="entry name" value="TRANSCRIPTIONAL REGULATORY PROTEIN HPTR"/>
    <property type="match status" value="1"/>
</dbReference>
<keyword evidence="2" id="KW-0963">Cytoplasm</keyword>
<dbReference type="InterPro" id="IPR011006">
    <property type="entry name" value="CheY-like_superfamily"/>
</dbReference>
<reference evidence="11 12" key="1">
    <citation type="submission" date="2020-08" db="EMBL/GenBank/DDBJ databases">
        <title>Cohnella phylogeny.</title>
        <authorList>
            <person name="Dunlap C."/>
        </authorList>
    </citation>
    <scope>NUCLEOTIDE SEQUENCE [LARGE SCALE GENOMIC DNA]</scope>
    <source>
        <strain evidence="11 12">CBP 2801</strain>
    </source>
</reference>
<evidence type="ECO:0000256" key="5">
    <source>
        <dbReference type="ARBA" id="ARBA00023015"/>
    </source>
</evidence>
<dbReference type="InterPro" id="IPR051552">
    <property type="entry name" value="HptR"/>
</dbReference>
<evidence type="ECO:0000256" key="6">
    <source>
        <dbReference type="ARBA" id="ARBA00023125"/>
    </source>
</evidence>
<evidence type="ECO:0000256" key="3">
    <source>
        <dbReference type="ARBA" id="ARBA00022553"/>
    </source>
</evidence>
<dbReference type="GO" id="GO:0043565">
    <property type="term" value="F:sequence-specific DNA binding"/>
    <property type="evidence" value="ECO:0007669"/>
    <property type="project" value="InterPro"/>
</dbReference>
<dbReference type="SUPFAM" id="SSF46689">
    <property type="entry name" value="Homeodomain-like"/>
    <property type="match status" value="2"/>
</dbReference>
<dbReference type="RefSeq" id="WP_185128589.1">
    <property type="nucleotide sequence ID" value="NZ_JACJVO010000009.1"/>
</dbReference>
<dbReference type="PROSITE" id="PS01124">
    <property type="entry name" value="HTH_ARAC_FAMILY_2"/>
    <property type="match status" value="1"/>
</dbReference>
<name>A0A7X0SLK1_9BACL</name>
<proteinExistence type="predicted"/>
<dbReference type="GO" id="GO:0005737">
    <property type="term" value="C:cytoplasm"/>
    <property type="evidence" value="ECO:0007669"/>
    <property type="project" value="UniProtKB-SubCell"/>
</dbReference>
<organism evidence="11 12">
    <name type="scientific">Cohnella zeiphila</name>
    <dbReference type="NCBI Taxonomy" id="2761120"/>
    <lineage>
        <taxon>Bacteria</taxon>
        <taxon>Bacillati</taxon>
        <taxon>Bacillota</taxon>
        <taxon>Bacilli</taxon>
        <taxon>Bacillales</taxon>
        <taxon>Paenibacillaceae</taxon>
        <taxon>Cohnella</taxon>
    </lineage>
</organism>
<feature type="modified residue" description="4-aspartylphosphate" evidence="8">
    <location>
        <position position="57"/>
    </location>
</feature>
<dbReference type="InterPro" id="IPR018060">
    <property type="entry name" value="HTH_AraC"/>
</dbReference>
<keyword evidence="4" id="KW-0902">Two-component regulatory system</keyword>
<feature type="domain" description="HTH araC/xylS-type" evidence="9">
    <location>
        <begin position="431"/>
        <end position="529"/>
    </location>
</feature>
<dbReference type="SUPFAM" id="SSF52172">
    <property type="entry name" value="CheY-like"/>
    <property type="match status" value="1"/>
</dbReference>
<dbReference type="PRINTS" id="PR00032">
    <property type="entry name" value="HTHARAC"/>
</dbReference>
<dbReference type="Gene3D" id="3.40.50.2300">
    <property type="match status" value="1"/>
</dbReference>
<keyword evidence="12" id="KW-1185">Reference proteome</keyword>
<comment type="subcellular location">
    <subcellularLocation>
        <location evidence="1">Cytoplasm</location>
    </subcellularLocation>
</comment>
<dbReference type="InterPro" id="IPR009057">
    <property type="entry name" value="Homeodomain-like_sf"/>
</dbReference>
<evidence type="ECO:0000256" key="2">
    <source>
        <dbReference type="ARBA" id="ARBA00022490"/>
    </source>
</evidence>
<dbReference type="AlphaFoldDB" id="A0A7X0SLK1"/>
<evidence type="ECO:0000256" key="8">
    <source>
        <dbReference type="PROSITE-ProRule" id="PRU00169"/>
    </source>
</evidence>
<dbReference type="SMART" id="SM00342">
    <property type="entry name" value="HTH_ARAC"/>
    <property type="match status" value="1"/>
</dbReference>
<dbReference type="Pfam" id="PF12833">
    <property type="entry name" value="HTH_18"/>
    <property type="match status" value="1"/>
</dbReference>
<sequence length="534" mass="62206">MRMLRLLIVDDEILVRIGLKTIIPMGGDEFEIVGEVASGVEALEVLERTPCDIVLTDIRMPDMDGLELLEHIHERWPDTKTFILSNHSDFAYVQKALRLGAAEYIVKLEIEPEELMRKLRSVRDKLIDEREKRREATQLASKANRYGSEVREKRLRELLLAPATKRETDEWLNEFDVPPFPSGLNVILAQIEQYDRLLADNRFQSERLLQFTVGNVLTELLKKYGRSELATLDDGRFAILYESADFSMLDEMRHAAHAFLQLTLVFGVSRPQHSLYLLHGAYEEARVAIEHLFYAKPGERISLRADVPDYDDAVSEPWDETRMERLIEAYDEPGIRELVAEWTDDVMKRRHIRPAAMRQMWIRLTDVFSRSLKAEGTDIYAVPLYDGRYPHHAILQAEKLAEIYGWFVGWIPLFLTFKRERNRQKWRSEVQTVVRLIADRLHLPLKVSELAAEVGFTENYLSILFKKETGETITDMITRMRMKKARDLLKDPEIKIYEVSEQVGYSDPNHFSRSFKQLEGMYPTEFRKLALGKS</sequence>
<evidence type="ECO:0000256" key="7">
    <source>
        <dbReference type="ARBA" id="ARBA00023163"/>
    </source>
</evidence>
<dbReference type="InterPro" id="IPR041522">
    <property type="entry name" value="CdaR_GGDEF"/>
</dbReference>
<dbReference type="GO" id="GO:0000160">
    <property type="term" value="P:phosphorelay signal transduction system"/>
    <property type="evidence" value="ECO:0007669"/>
    <property type="project" value="UniProtKB-KW"/>
</dbReference>
<keyword evidence="5" id="KW-0805">Transcription regulation</keyword>
<dbReference type="EMBL" id="JACJVO010000009">
    <property type="protein sequence ID" value="MBB6730935.1"/>
    <property type="molecule type" value="Genomic_DNA"/>
</dbReference>
<dbReference type="InterPro" id="IPR020449">
    <property type="entry name" value="Tscrpt_reg_AraC-type_HTH"/>
</dbReference>
<dbReference type="SMART" id="SM00448">
    <property type="entry name" value="REC"/>
    <property type="match status" value="1"/>
</dbReference>
<evidence type="ECO:0000259" key="10">
    <source>
        <dbReference type="PROSITE" id="PS50110"/>
    </source>
</evidence>
<keyword evidence="7" id="KW-0804">Transcription</keyword>
<evidence type="ECO:0000313" key="12">
    <source>
        <dbReference type="Proteomes" id="UP000564644"/>
    </source>
</evidence>
<protein>
    <submittedName>
        <fullName evidence="11">Response regulator</fullName>
    </submittedName>
</protein>
<dbReference type="Gene3D" id="1.10.10.60">
    <property type="entry name" value="Homeodomain-like"/>
    <property type="match status" value="2"/>
</dbReference>
<gene>
    <name evidence="11" type="ORF">H7C18_08470</name>
</gene>
<evidence type="ECO:0000259" key="9">
    <source>
        <dbReference type="PROSITE" id="PS01124"/>
    </source>
</evidence>
<dbReference type="PANTHER" id="PTHR42713">
    <property type="entry name" value="HISTIDINE KINASE-RELATED"/>
    <property type="match status" value="1"/>
</dbReference>
<keyword evidence="3 8" id="KW-0597">Phosphoprotein</keyword>
<accession>A0A7X0SLK1</accession>
<evidence type="ECO:0000256" key="4">
    <source>
        <dbReference type="ARBA" id="ARBA00023012"/>
    </source>
</evidence>
<dbReference type="Pfam" id="PF00072">
    <property type="entry name" value="Response_reg"/>
    <property type="match status" value="1"/>
</dbReference>